<protein>
    <submittedName>
        <fullName evidence="1">Uncharacterized protein</fullName>
    </submittedName>
</protein>
<comment type="caution">
    <text evidence="1">The sequence shown here is derived from an EMBL/GenBank/DDBJ whole genome shotgun (WGS) entry which is preliminary data.</text>
</comment>
<proteinExistence type="predicted"/>
<evidence type="ECO:0000313" key="2">
    <source>
        <dbReference type="Proteomes" id="UP001590951"/>
    </source>
</evidence>
<sequence length="114" mass="12597">MQPSGCAVTLANSELYLILALFSHLDVSDSSETLSRLSIAAIFEIVFWSLGSLAFKRVQLAPGWAGFRVGISERGAELYVDRTFWNFALCRSSIHIADHGDFLSDNLGCRRLSL</sequence>
<dbReference type="EMBL" id="JBHFEH010000029">
    <property type="protein sequence ID" value="KAL2052170.1"/>
    <property type="molecule type" value="Genomic_DNA"/>
</dbReference>
<organism evidence="1 2">
    <name type="scientific">Lepraria finkii</name>
    <dbReference type="NCBI Taxonomy" id="1340010"/>
    <lineage>
        <taxon>Eukaryota</taxon>
        <taxon>Fungi</taxon>
        <taxon>Dikarya</taxon>
        <taxon>Ascomycota</taxon>
        <taxon>Pezizomycotina</taxon>
        <taxon>Lecanoromycetes</taxon>
        <taxon>OSLEUM clade</taxon>
        <taxon>Lecanoromycetidae</taxon>
        <taxon>Lecanorales</taxon>
        <taxon>Lecanorineae</taxon>
        <taxon>Stereocaulaceae</taxon>
        <taxon>Lepraria</taxon>
    </lineage>
</organism>
<name>A0ABR4B3L4_9LECA</name>
<evidence type="ECO:0000313" key="1">
    <source>
        <dbReference type="EMBL" id="KAL2052170.1"/>
    </source>
</evidence>
<reference evidence="1 2" key="1">
    <citation type="submission" date="2024-09" db="EMBL/GenBank/DDBJ databases">
        <title>Rethinking Asexuality: The Enigmatic Case of Functional Sexual Genes in Lepraria (Stereocaulaceae).</title>
        <authorList>
            <person name="Doellman M."/>
            <person name="Sun Y."/>
            <person name="Barcenas-Pena A."/>
            <person name="Lumbsch H.T."/>
            <person name="Grewe F."/>
        </authorList>
    </citation>
    <scope>NUCLEOTIDE SEQUENCE [LARGE SCALE GENOMIC DNA]</scope>
    <source>
        <strain evidence="1 2">Grewe 0041</strain>
    </source>
</reference>
<keyword evidence="2" id="KW-1185">Reference proteome</keyword>
<gene>
    <name evidence="1" type="ORF">ABVK25_007612</name>
</gene>
<dbReference type="Proteomes" id="UP001590951">
    <property type="component" value="Unassembled WGS sequence"/>
</dbReference>
<accession>A0ABR4B3L4</accession>